<organism evidence="1">
    <name type="scientific">marine sediment metagenome</name>
    <dbReference type="NCBI Taxonomy" id="412755"/>
    <lineage>
        <taxon>unclassified sequences</taxon>
        <taxon>metagenomes</taxon>
        <taxon>ecological metagenomes</taxon>
    </lineage>
</organism>
<dbReference type="AlphaFoldDB" id="A0A0F9QU39"/>
<sequence>TVNVEKLDARIPEQDTRTGQVQMNPLEKVDFDKLRFAEDRFNLKKNTHATLLPSETSKRADFNVMQLNSADAMISFARMRNGQGLKALSTGDGTLADKDAPSATFSINDPDAGVVVTSIPHADFNIKRELLEQFQDFLDDNEAIVDVTYWNPIDYARYESNYFSRGKLDVGGNATVSGIVPLVGVPDVIAILDRRVPRGVFYEASSQATLKGEGPFETEFWREYTRDADAFVMRDYVEFLVPNPKRYVRKVQIDATAASGDEFDPAISDEIITDAQLDTYIKGPQNLLNKPAT</sequence>
<reference evidence="1" key="1">
    <citation type="journal article" date="2015" name="Nature">
        <title>Complex archaea that bridge the gap between prokaryotes and eukaryotes.</title>
        <authorList>
            <person name="Spang A."/>
            <person name="Saw J.H."/>
            <person name="Jorgensen S.L."/>
            <person name="Zaremba-Niedzwiedzka K."/>
            <person name="Martijn J."/>
            <person name="Lind A.E."/>
            <person name="van Eijk R."/>
            <person name="Schleper C."/>
            <person name="Guy L."/>
            <person name="Ettema T.J."/>
        </authorList>
    </citation>
    <scope>NUCLEOTIDE SEQUENCE</scope>
</reference>
<name>A0A0F9QU39_9ZZZZ</name>
<gene>
    <name evidence="1" type="ORF">LCGC14_1053830</name>
</gene>
<accession>A0A0F9QU39</accession>
<evidence type="ECO:0000313" key="1">
    <source>
        <dbReference type="EMBL" id="KKN08733.1"/>
    </source>
</evidence>
<dbReference type="EMBL" id="LAZR01004423">
    <property type="protein sequence ID" value="KKN08733.1"/>
    <property type="molecule type" value="Genomic_DNA"/>
</dbReference>
<comment type="caution">
    <text evidence="1">The sequence shown here is derived from an EMBL/GenBank/DDBJ whole genome shotgun (WGS) entry which is preliminary data.</text>
</comment>
<proteinExistence type="predicted"/>
<feature type="non-terminal residue" evidence="1">
    <location>
        <position position="1"/>
    </location>
</feature>
<protein>
    <submittedName>
        <fullName evidence="1">Uncharacterized protein</fullName>
    </submittedName>
</protein>